<organism evidence="1 2">
    <name type="scientific">Trichonephila inaurata madagascariensis</name>
    <dbReference type="NCBI Taxonomy" id="2747483"/>
    <lineage>
        <taxon>Eukaryota</taxon>
        <taxon>Metazoa</taxon>
        <taxon>Ecdysozoa</taxon>
        <taxon>Arthropoda</taxon>
        <taxon>Chelicerata</taxon>
        <taxon>Arachnida</taxon>
        <taxon>Araneae</taxon>
        <taxon>Araneomorphae</taxon>
        <taxon>Entelegynae</taxon>
        <taxon>Araneoidea</taxon>
        <taxon>Nephilidae</taxon>
        <taxon>Trichonephila</taxon>
        <taxon>Trichonephila inaurata</taxon>
    </lineage>
</organism>
<accession>A0A8X7BTF5</accession>
<gene>
    <name evidence="1" type="ORF">TNIN_275781</name>
</gene>
<keyword evidence="2" id="KW-1185">Reference proteome</keyword>
<evidence type="ECO:0000313" key="1">
    <source>
        <dbReference type="EMBL" id="GFY41987.1"/>
    </source>
</evidence>
<reference evidence="1" key="1">
    <citation type="submission" date="2020-08" db="EMBL/GenBank/DDBJ databases">
        <title>Multicomponent nature underlies the extraordinary mechanical properties of spider dragline silk.</title>
        <authorList>
            <person name="Kono N."/>
            <person name="Nakamura H."/>
            <person name="Mori M."/>
            <person name="Yoshida Y."/>
            <person name="Ohtoshi R."/>
            <person name="Malay A.D."/>
            <person name="Moran D.A.P."/>
            <person name="Tomita M."/>
            <person name="Numata K."/>
            <person name="Arakawa K."/>
        </authorList>
    </citation>
    <scope>NUCLEOTIDE SEQUENCE</scope>
</reference>
<evidence type="ECO:0000313" key="2">
    <source>
        <dbReference type="Proteomes" id="UP000886998"/>
    </source>
</evidence>
<protein>
    <submittedName>
        <fullName evidence="1">Uncharacterized protein</fullName>
    </submittedName>
</protein>
<dbReference type="EMBL" id="BMAV01002819">
    <property type="protein sequence ID" value="GFY41987.1"/>
    <property type="molecule type" value="Genomic_DNA"/>
</dbReference>
<proteinExistence type="predicted"/>
<dbReference type="Proteomes" id="UP000886998">
    <property type="component" value="Unassembled WGS sequence"/>
</dbReference>
<dbReference type="AlphaFoldDB" id="A0A8X7BTF5"/>
<name>A0A8X7BTF5_9ARAC</name>
<sequence length="106" mass="11320">MNIQNCSSPSQPAFDKLQSQPQVACSSSITSIMWWQRTPSSGYSSLQSFRGMGGSKGRWLSLTLSPTSTAVNFAAGNVPSSSSPLPSLFHLSGRPHPPTPIWVIPS</sequence>
<comment type="caution">
    <text evidence="1">The sequence shown here is derived from an EMBL/GenBank/DDBJ whole genome shotgun (WGS) entry which is preliminary data.</text>
</comment>